<gene>
    <name evidence="5" type="primary">rpmB</name>
    <name evidence="7" type="ORF">ATZ36_10765</name>
    <name evidence="6" type="ORF">ATZ36_11065</name>
</gene>
<dbReference type="InterPro" id="IPR034704">
    <property type="entry name" value="Ribosomal_bL28/bL31-like_sf"/>
</dbReference>
<proteinExistence type="inferred from homology"/>
<dbReference type="InterPro" id="IPR001383">
    <property type="entry name" value="Ribosomal_bL28_bact-type"/>
</dbReference>
<dbReference type="EMBL" id="LNVX01000822">
    <property type="protein sequence ID" value="OEG69180.1"/>
    <property type="molecule type" value="Genomic_DNA"/>
</dbReference>
<comment type="similarity">
    <text evidence="1 5">Belongs to the bacterial ribosomal protein bL28 family.</text>
</comment>
<dbReference type="AlphaFoldDB" id="A0A1E5IFG1"/>
<dbReference type="HAMAP" id="MF_00373">
    <property type="entry name" value="Ribosomal_bL28"/>
    <property type="match status" value="1"/>
</dbReference>
<dbReference type="GO" id="GO:0006412">
    <property type="term" value="P:translation"/>
    <property type="evidence" value="ECO:0007669"/>
    <property type="project" value="UniProtKB-UniRule"/>
</dbReference>
<evidence type="ECO:0000256" key="4">
    <source>
        <dbReference type="ARBA" id="ARBA00035174"/>
    </source>
</evidence>
<keyword evidence="8" id="KW-1185">Reference proteome</keyword>
<evidence type="ECO:0000256" key="3">
    <source>
        <dbReference type="ARBA" id="ARBA00023274"/>
    </source>
</evidence>
<protein>
    <recommendedName>
        <fullName evidence="4 5">Large ribosomal subunit protein bL28</fullName>
    </recommendedName>
</protein>
<dbReference type="GO" id="GO:1990904">
    <property type="term" value="C:ribonucleoprotein complex"/>
    <property type="evidence" value="ECO:0007669"/>
    <property type="project" value="UniProtKB-KW"/>
</dbReference>
<keyword evidence="2 5" id="KW-0689">Ribosomal protein</keyword>
<dbReference type="NCBIfam" id="TIGR00009">
    <property type="entry name" value="L28"/>
    <property type="match status" value="1"/>
</dbReference>
<dbReference type="InterPro" id="IPR037147">
    <property type="entry name" value="Ribosomal_bL28_sf"/>
</dbReference>
<dbReference type="Proteomes" id="UP000095237">
    <property type="component" value="Unassembled WGS sequence"/>
</dbReference>
<accession>A0A1E5IFG1</accession>
<reference evidence="6 8" key="1">
    <citation type="submission" date="2015-11" db="EMBL/GenBank/DDBJ databases">
        <title>Evidence for parallel genomic evolution in an endosymbiosis of termite gut flagellates.</title>
        <authorList>
            <person name="Zheng H."/>
        </authorList>
    </citation>
    <scope>NUCLEOTIDE SEQUENCE [LARGE SCALE GENOMIC DNA]</scope>
    <source>
        <strain evidence="6 8">CET450</strain>
    </source>
</reference>
<dbReference type="PANTHER" id="PTHR39080:SF1">
    <property type="entry name" value="LARGE RIBOSOMAL SUBUNIT PROTEIN BL28A"/>
    <property type="match status" value="1"/>
</dbReference>
<dbReference type="InterPro" id="IPR050096">
    <property type="entry name" value="Bacterial_rp_bL28"/>
</dbReference>
<dbReference type="Gene3D" id="2.30.170.40">
    <property type="entry name" value="Ribosomal protein L28/L24"/>
    <property type="match status" value="1"/>
</dbReference>
<evidence type="ECO:0000313" key="8">
    <source>
        <dbReference type="Proteomes" id="UP000095237"/>
    </source>
</evidence>
<name>A0A1E5IFG1_ENDTX</name>
<evidence type="ECO:0000256" key="5">
    <source>
        <dbReference type="HAMAP-Rule" id="MF_00373"/>
    </source>
</evidence>
<dbReference type="SUPFAM" id="SSF143800">
    <property type="entry name" value="L28p-like"/>
    <property type="match status" value="1"/>
</dbReference>
<evidence type="ECO:0000256" key="2">
    <source>
        <dbReference type="ARBA" id="ARBA00022980"/>
    </source>
</evidence>
<keyword evidence="3 5" id="KW-0687">Ribonucleoprotein</keyword>
<sequence length="63" mass="6946">MSYKCAVCGKGSRSGNTVSHSNKTSKRLFRPNLQSLNILLNGIKTRKYVCTACIKSNKVKKAI</sequence>
<dbReference type="InterPro" id="IPR026569">
    <property type="entry name" value="Ribosomal_bL28"/>
</dbReference>
<dbReference type="EMBL" id="LNVX01000799">
    <property type="protein sequence ID" value="OEG69214.1"/>
    <property type="molecule type" value="Genomic_DNA"/>
</dbReference>
<dbReference type="PANTHER" id="PTHR39080">
    <property type="entry name" value="50S RIBOSOMAL PROTEIN L28"/>
    <property type="match status" value="1"/>
</dbReference>
<dbReference type="Pfam" id="PF00830">
    <property type="entry name" value="Ribosomal_L28"/>
    <property type="match status" value="1"/>
</dbReference>
<organism evidence="6 8">
    <name type="scientific">Endomicrobium trichonymphae</name>
    <dbReference type="NCBI Taxonomy" id="1408204"/>
    <lineage>
        <taxon>Bacteria</taxon>
        <taxon>Pseudomonadati</taxon>
        <taxon>Elusimicrobiota</taxon>
        <taxon>Endomicrobiia</taxon>
        <taxon>Endomicrobiales</taxon>
        <taxon>Endomicrobiaceae</taxon>
        <taxon>Candidatus Endomicrobiellum</taxon>
    </lineage>
</organism>
<comment type="caution">
    <text evidence="6">The sequence shown here is derived from an EMBL/GenBank/DDBJ whole genome shotgun (WGS) entry which is preliminary data.</text>
</comment>
<evidence type="ECO:0000313" key="6">
    <source>
        <dbReference type="EMBL" id="OEG69180.1"/>
    </source>
</evidence>
<dbReference type="GO" id="GO:0003735">
    <property type="term" value="F:structural constituent of ribosome"/>
    <property type="evidence" value="ECO:0007669"/>
    <property type="project" value="InterPro"/>
</dbReference>
<evidence type="ECO:0000313" key="7">
    <source>
        <dbReference type="EMBL" id="OEG69214.1"/>
    </source>
</evidence>
<dbReference type="GO" id="GO:0005840">
    <property type="term" value="C:ribosome"/>
    <property type="evidence" value="ECO:0007669"/>
    <property type="project" value="UniProtKB-KW"/>
</dbReference>
<evidence type="ECO:0000256" key="1">
    <source>
        <dbReference type="ARBA" id="ARBA00008760"/>
    </source>
</evidence>